<protein>
    <submittedName>
        <fullName evidence="1">Uncharacterized protein</fullName>
    </submittedName>
</protein>
<dbReference type="Proteomes" id="UP000002236">
    <property type="component" value="Segment"/>
</dbReference>
<dbReference type="OrthoDB" id="27558at10239"/>
<gene>
    <name evidence="1" type="ORF">phiAS5_ORF0228</name>
</gene>
<sequence>MKCYNNRSWYEVKDSTFHGLVPKGAYAVAYGTRTYRTGSFIRDEIREPCWMVLMSVYSHETHDCDDIFKWEVVNHFHTMEEAIKFKNQLTSIKEHFTIR</sequence>
<dbReference type="RefSeq" id="YP_003969517.1">
    <property type="nucleotide sequence ID" value="NC_014636.1"/>
</dbReference>
<accession>E1A1Y2</accession>
<organism evidence="1 2">
    <name type="scientific">Aeromonas phage phiAS5</name>
    <dbReference type="NCBI Taxonomy" id="879630"/>
    <lineage>
        <taxon>Viruses</taxon>
        <taxon>Duplodnaviria</taxon>
        <taxon>Heunggongvirae</taxon>
        <taxon>Uroviricota</taxon>
        <taxon>Caudoviricetes</taxon>
        <taxon>Pantevenvirales</taxon>
        <taxon>Straboviridae</taxon>
        <taxon>Chrysonvirus</taxon>
        <taxon>Chrysonvirus as5</taxon>
    </lineage>
</organism>
<reference evidence="1 2" key="1">
    <citation type="journal article" date="2012" name="Vet. Microbiol.">
        <title>Complete genome sequence and characterization of a broad-host range T4-like bacteriophage phiAS5 infecting Aeromonas salmonicida subsp. salmonicida.</title>
        <authorList>
            <person name="Kim J.H."/>
            <person name="Son J.S."/>
            <person name="Choi Y.J."/>
            <person name="Choresca C.H.Jr."/>
            <person name="Shin S.P."/>
            <person name="Han J.E."/>
            <person name="Jun J.W."/>
            <person name="Park S.C."/>
        </authorList>
    </citation>
    <scope>NUCLEOTIDE SEQUENCE [LARGE SCALE GENOMIC DNA]</scope>
</reference>
<proteinExistence type="predicted"/>
<keyword evidence="2" id="KW-1185">Reference proteome</keyword>
<dbReference type="GeneID" id="9861635"/>
<name>E1A1Y2_9CAUD</name>
<evidence type="ECO:0000313" key="1">
    <source>
        <dbReference type="EMBL" id="ADM80071.1"/>
    </source>
</evidence>
<dbReference type="KEGG" id="vg:9861635"/>
<dbReference type="EMBL" id="HM452126">
    <property type="protein sequence ID" value="ADM80071.1"/>
    <property type="molecule type" value="Genomic_DNA"/>
</dbReference>
<evidence type="ECO:0000313" key="2">
    <source>
        <dbReference type="Proteomes" id="UP000002236"/>
    </source>
</evidence>